<dbReference type="Pfam" id="PF07730">
    <property type="entry name" value="HisKA_3"/>
    <property type="match status" value="1"/>
</dbReference>
<gene>
    <name evidence="11" type="ORF">LX16_0036</name>
</gene>
<keyword evidence="12" id="KW-1185">Reference proteome</keyword>
<organism evidence="11 12">
    <name type="scientific">Stackebrandtia albiflava</name>
    <dbReference type="NCBI Taxonomy" id="406432"/>
    <lineage>
        <taxon>Bacteria</taxon>
        <taxon>Bacillati</taxon>
        <taxon>Actinomycetota</taxon>
        <taxon>Actinomycetes</taxon>
        <taxon>Glycomycetales</taxon>
        <taxon>Glycomycetaceae</taxon>
        <taxon>Stackebrandtia</taxon>
    </lineage>
</organism>
<dbReference type="GO" id="GO:0046983">
    <property type="term" value="F:protein dimerization activity"/>
    <property type="evidence" value="ECO:0007669"/>
    <property type="project" value="InterPro"/>
</dbReference>
<dbReference type="Gene3D" id="3.30.450.40">
    <property type="match status" value="1"/>
</dbReference>
<keyword evidence="4 9" id="KW-0812">Transmembrane</keyword>
<feature type="domain" description="Histidine kinase/HSP90-like ATPase" evidence="10">
    <location>
        <begin position="461"/>
        <end position="553"/>
    </location>
</feature>
<keyword evidence="6 9" id="KW-1133">Transmembrane helix</keyword>
<evidence type="ECO:0000256" key="6">
    <source>
        <dbReference type="ARBA" id="ARBA00022989"/>
    </source>
</evidence>
<reference evidence="11 12" key="1">
    <citation type="journal article" date="2013" name="Stand. Genomic Sci.">
        <title>Genomic Encyclopedia of Type Strains, Phase I: The one thousand microbial genomes (KMG-I) project.</title>
        <authorList>
            <person name="Kyrpides N.C."/>
            <person name="Woyke T."/>
            <person name="Eisen J.A."/>
            <person name="Garrity G."/>
            <person name="Lilburn T.G."/>
            <person name="Beck B.J."/>
            <person name="Whitman W.B."/>
            <person name="Hugenholtz P."/>
            <person name="Klenk H.P."/>
        </authorList>
    </citation>
    <scope>NUCLEOTIDE SEQUENCE [LARGE SCALE GENOMIC DNA]</scope>
    <source>
        <strain evidence="11 12">DSM 45044</strain>
    </source>
</reference>
<dbReference type="GO" id="GO:0000155">
    <property type="term" value="F:phosphorelay sensor kinase activity"/>
    <property type="evidence" value="ECO:0007669"/>
    <property type="project" value="InterPro"/>
</dbReference>
<dbReference type="CDD" id="cd16917">
    <property type="entry name" value="HATPase_UhpB-NarQ-NarX-like"/>
    <property type="match status" value="1"/>
</dbReference>
<dbReference type="InterPro" id="IPR011712">
    <property type="entry name" value="Sig_transdc_His_kin_sub3_dim/P"/>
</dbReference>
<evidence type="ECO:0000256" key="1">
    <source>
        <dbReference type="ARBA" id="ARBA00004651"/>
    </source>
</evidence>
<dbReference type="InterPro" id="IPR029016">
    <property type="entry name" value="GAF-like_dom_sf"/>
</dbReference>
<dbReference type="InterPro" id="IPR050482">
    <property type="entry name" value="Sensor_HK_TwoCompSys"/>
</dbReference>
<feature type="transmembrane region" description="Helical" evidence="9">
    <location>
        <begin position="125"/>
        <end position="148"/>
    </location>
</feature>
<evidence type="ECO:0000256" key="2">
    <source>
        <dbReference type="ARBA" id="ARBA00022475"/>
    </source>
</evidence>
<dbReference type="InterPro" id="IPR003594">
    <property type="entry name" value="HATPase_dom"/>
</dbReference>
<dbReference type="AlphaFoldDB" id="A0A562VGX4"/>
<comment type="caution">
    <text evidence="11">The sequence shown here is derived from an EMBL/GenBank/DDBJ whole genome shotgun (WGS) entry which is preliminary data.</text>
</comment>
<dbReference type="Gene3D" id="1.20.5.1930">
    <property type="match status" value="1"/>
</dbReference>
<dbReference type="OrthoDB" id="144293at2"/>
<evidence type="ECO:0000256" key="9">
    <source>
        <dbReference type="SAM" id="Phobius"/>
    </source>
</evidence>
<accession>A0A562VGX4</accession>
<proteinExistence type="predicted"/>
<keyword evidence="3" id="KW-0808">Transferase</keyword>
<feature type="transmembrane region" description="Helical" evidence="9">
    <location>
        <begin position="40"/>
        <end position="63"/>
    </location>
</feature>
<dbReference type="PANTHER" id="PTHR24421:SF37">
    <property type="entry name" value="SENSOR HISTIDINE KINASE NARS"/>
    <property type="match status" value="1"/>
</dbReference>
<dbReference type="EMBL" id="VLLL01000001">
    <property type="protein sequence ID" value="TWJ17120.1"/>
    <property type="molecule type" value="Genomic_DNA"/>
</dbReference>
<evidence type="ECO:0000256" key="4">
    <source>
        <dbReference type="ARBA" id="ARBA00022692"/>
    </source>
</evidence>
<dbReference type="Pfam" id="PF02518">
    <property type="entry name" value="HATPase_c"/>
    <property type="match status" value="1"/>
</dbReference>
<name>A0A562VGX4_9ACTN</name>
<comment type="subcellular location">
    <subcellularLocation>
        <location evidence="1">Cell membrane</location>
        <topology evidence="1">Multi-pass membrane protein</topology>
    </subcellularLocation>
</comment>
<evidence type="ECO:0000256" key="8">
    <source>
        <dbReference type="ARBA" id="ARBA00023136"/>
    </source>
</evidence>
<feature type="transmembrane region" description="Helical" evidence="9">
    <location>
        <begin position="84"/>
        <end position="105"/>
    </location>
</feature>
<dbReference type="RefSeq" id="WP_147131178.1">
    <property type="nucleotide sequence ID" value="NZ_BAABIJ010000009.1"/>
</dbReference>
<evidence type="ECO:0000313" key="12">
    <source>
        <dbReference type="Proteomes" id="UP000321617"/>
    </source>
</evidence>
<evidence type="ECO:0000256" key="5">
    <source>
        <dbReference type="ARBA" id="ARBA00022777"/>
    </source>
</evidence>
<dbReference type="InterPro" id="IPR003018">
    <property type="entry name" value="GAF"/>
</dbReference>
<dbReference type="GO" id="GO:0005886">
    <property type="term" value="C:plasma membrane"/>
    <property type="evidence" value="ECO:0007669"/>
    <property type="project" value="UniProtKB-SubCell"/>
</dbReference>
<evidence type="ECO:0000256" key="3">
    <source>
        <dbReference type="ARBA" id="ARBA00022679"/>
    </source>
</evidence>
<evidence type="ECO:0000256" key="7">
    <source>
        <dbReference type="ARBA" id="ARBA00023012"/>
    </source>
</evidence>
<evidence type="ECO:0000313" key="11">
    <source>
        <dbReference type="EMBL" id="TWJ17120.1"/>
    </source>
</evidence>
<dbReference type="SUPFAM" id="SSF55781">
    <property type="entry name" value="GAF domain-like"/>
    <property type="match status" value="1"/>
</dbReference>
<dbReference type="SUPFAM" id="SSF55874">
    <property type="entry name" value="ATPase domain of HSP90 chaperone/DNA topoisomerase II/histidine kinase"/>
    <property type="match status" value="1"/>
</dbReference>
<keyword evidence="8 9" id="KW-0472">Membrane</keyword>
<dbReference type="Gene3D" id="3.30.565.10">
    <property type="entry name" value="Histidine kinase-like ATPase, C-terminal domain"/>
    <property type="match status" value="1"/>
</dbReference>
<keyword evidence="2" id="KW-1003">Cell membrane</keyword>
<protein>
    <submittedName>
        <fullName evidence="11">GAF domain-containing protein</fullName>
    </submittedName>
</protein>
<evidence type="ECO:0000259" key="10">
    <source>
        <dbReference type="SMART" id="SM00387"/>
    </source>
</evidence>
<dbReference type="Proteomes" id="UP000321617">
    <property type="component" value="Unassembled WGS sequence"/>
</dbReference>
<feature type="transmembrane region" description="Helical" evidence="9">
    <location>
        <begin position="12"/>
        <end position="34"/>
    </location>
</feature>
<dbReference type="PANTHER" id="PTHR24421">
    <property type="entry name" value="NITRATE/NITRITE SENSOR PROTEIN NARX-RELATED"/>
    <property type="match status" value="1"/>
</dbReference>
<sequence length="565" mass="59721">MEKRDWMKEGWLVPAFGLRVLVFAFTITLGFLSADTSEAMLWGGLLLIASVPGTIAAAHPVFGRLGRLAEVLVIVLGTLSPEGWYGWLLPYLVAPLGGAAMFGGLREDRVRPDSPQNVFARYPGLIEAGVLTVIAAAALGGTAISAGGNLGSPRYAVECATAVCFGVLAAGTGHWLRHLLNAGVPSGSRPYAEATALLTQLRAVTRQLPGGTLDPGGIATDIVHRLRGLSDADRAAVLVAGGGNRLVVLAQSADDRVDWETSLPANAMLADSWADQQAHIGDTSLARSTTGPVSSMVVPLVAERRTVGLALLECDAPDRFTPETAEEVVTGLGAAALRLETALLFDEVRSIATTEERQRLAREIHDGIAQELAMLGYGIDHALAQLPEGADDSGAQLQELRDEVTRLVTELRLSLFELRSEVDRLGGLTTAIADYARTVGASAGLRVHLSLDEGGARLPAATEAELLRIAQEAMTNARKHARAENLWVTCEIDPPYARIEVADDGKGLDGDGGDGRYGLTIMSERAERIRGSLEIRPRKPHGTTVAVLLAASARPGSVSSEAVRE</sequence>
<dbReference type="SMART" id="SM00387">
    <property type="entry name" value="HATPase_c"/>
    <property type="match status" value="1"/>
</dbReference>
<dbReference type="InterPro" id="IPR036890">
    <property type="entry name" value="HATPase_C_sf"/>
</dbReference>
<keyword evidence="7" id="KW-0902">Two-component regulatory system</keyword>
<dbReference type="Pfam" id="PF13492">
    <property type="entry name" value="GAF_3"/>
    <property type="match status" value="1"/>
</dbReference>
<keyword evidence="5" id="KW-0418">Kinase</keyword>